<feature type="domain" description="DUF7973" evidence="2">
    <location>
        <begin position="4"/>
        <end position="147"/>
    </location>
</feature>
<feature type="transmembrane region" description="Helical" evidence="1">
    <location>
        <begin position="52"/>
        <end position="75"/>
    </location>
</feature>
<evidence type="ECO:0000313" key="3">
    <source>
        <dbReference type="EMBL" id="MDT0349220.1"/>
    </source>
</evidence>
<comment type="caution">
    <text evidence="3">The sequence shown here is derived from an EMBL/GenBank/DDBJ whole genome shotgun (WGS) entry which is preliminary data.</text>
</comment>
<keyword evidence="1" id="KW-0472">Membrane</keyword>
<feature type="transmembrane region" description="Helical" evidence="1">
    <location>
        <begin position="125"/>
        <end position="144"/>
    </location>
</feature>
<feature type="transmembrane region" description="Helical" evidence="1">
    <location>
        <begin position="180"/>
        <end position="199"/>
    </location>
</feature>
<feature type="transmembrane region" description="Helical" evidence="1">
    <location>
        <begin position="7"/>
        <end position="40"/>
    </location>
</feature>
<dbReference type="EMBL" id="JAVREJ010000003">
    <property type="protein sequence ID" value="MDT0349220.1"/>
    <property type="molecule type" value="Genomic_DNA"/>
</dbReference>
<dbReference type="InterPro" id="IPR058279">
    <property type="entry name" value="DUF7973"/>
</dbReference>
<evidence type="ECO:0000256" key="1">
    <source>
        <dbReference type="SAM" id="Phobius"/>
    </source>
</evidence>
<evidence type="ECO:0000259" key="2">
    <source>
        <dbReference type="Pfam" id="PF25928"/>
    </source>
</evidence>
<feature type="domain" description="DUF7973" evidence="2">
    <location>
        <begin position="169"/>
        <end position="306"/>
    </location>
</feature>
<accession>A0ABU2N5L5</accession>
<name>A0ABU2N5L5_9PSEU</name>
<proteinExistence type="predicted"/>
<protein>
    <recommendedName>
        <fullName evidence="2">DUF7973 domain-containing protein</fullName>
    </recommendedName>
</protein>
<feature type="transmembrane region" description="Helical" evidence="1">
    <location>
        <begin position="244"/>
        <end position="273"/>
    </location>
</feature>
<dbReference type="Pfam" id="PF25928">
    <property type="entry name" value="DUF7973"/>
    <property type="match status" value="2"/>
</dbReference>
<dbReference type="RefSeq" id="WP_311555201.1">
    <property type="nucleotide sequence ID" value="NZ_JAVREJ010000003.1"/>
</dbReference>
<organism evidence="3 4">
    <name type="scientific">Pseudonocardia charpentierae</name>
    <dbReference type="NCBI Taxonomy" id="3075545"/>
    <lineage>
        <taxon>Bacteria</taxon>
        <taxon>Bacillati</taxon>
        <taxon>Actinomycetota</taxon>
        <taxon>Actinomycetes</taxon>
        <taxon>Pseudonocardiales</taxon>
        <taxon>Pseudonocardiaceae</taxon>
        <taxon>Pseudonocardia</taxon>
    </lineage>
</organism>
<feature type="transmembrane region" description="Helical" evidence="1">
    <location>
        <begin position="211"/>
        <end position="232"/>
    </location>
</feature>
<feature type="transmembrane region" description="Helical" evidence="1">
    <location>
        <begin position="293"/>
        <end position="315"/>
    </location>
</feature>
<keyword evidence="1" id="KW-0812">Transmembrane</keyword>
<sequence length="316" mass="31919">MFDLLTLLIAAGGGFFGAAIGGLHAFIFTGFMVLVGSAIIMAGGSPEFLNYVAFGPAFGPHIAFAGGVAAAAYAARQSKDVGGKDIGIALVSMDRAAVLLVGAVFGVFGYIVQVGVALIPGFGSLTDSVALTVFISAIVVRLAIGRSSLTGDLPEGSGWGRFAPRDGVAWIRYHERFGQLSVLSVFSGLLAAGVAVRLAGYYPDFAGSAHVLMFGVSAVSLLFLSLGISFPVTHHITIIAGLGAVSFLPVVGGNAVLAVLIGTICGLLSGLLGEVCARVFHNSGNTHFDPPAAAIWPMTLVVKGLAVLLGAGAGVG</sequence>
<gene>
    <name evidence="3" type="ORF">RM445_06745</name>
</gene>
<keyword evidence="1" id="KW-1133">Transmembrane helix</keyword>
<keyword evidence="4" id="KW-1185">Reference proteome</keyword>
<evidence type="ECO:0000313" key="4">
    <source>
        <dbReference type="Proteomes" id="UP001183202"/>
    </source>
</evidence>
<dbReference type="Proteomes" id="UP001183202">
    <property type="component" value="Unassembled WGS sequence"/>
</dbReference>
<reference evidence="4" key="1">
    <citation type="submission" date="2023-07" db="EMBL/GenBank/DDBJ databases">
        <title>30 novel species of actinomycetes from the DSMZ collection.</title>
        <authorList>
            <person name="Nouioui I."/>
        </authorList>
    </citation>
    <scope>NUCLEOTIDE SEQUENCE [LARGE SCALE GENOMIC DNA]</scope>
    <source>
        <strain evidence="4">DSM 45834</strain>
    </source>
</reference>
<feature type="transmembrane region" description="Helical" evidence="1">
    <location>
        <begin position="96"/>
        <end position="119"/>
    </location>
</feature>